<organism evidence="7 8">
    <name type="scientific">bacterium (Candidatus Gribaldobacteria) CG10_big_fil_rev_8_21_14_0_10_41_12</name>
    <dbReference type="NCBI Taxonomy" id="2014277"/>
    <lineage>
        <taxon>Bacteria</taxon>
        <taxon>Candidatus Gribaldobacteria</taxon>
    </lineage>
</organism>
<feature type="transmembrane region" description="Helical" evidence="6">
    <location>
        <begin position="37"/>
        <end position="54"/>
    </location>
</feature>
<gene>
    <name evidence="7" type="ORF">COU03_03205</name>
</gene>
<evidence type="ECO:0000313" key="7">
    <source>
        <dbReference type="EMBL" id="PIR91063.1"/>
    </source>
</evidence>
<evidence type="ECO:0000256" key="2">
    <source>
        <dbReference type="ARBA" id="ARBA00009773"/>
    </source>
</evidence>
<feature type="transmembrane region" description="Helical" evidence="6">
    <location>
        <begin position="60"/>
        <end position="76"/>
    </location>
</feature>
<dbReference type="PANTHER" id="PTHR21716:SF4">
    <property type="entry name" value="TRANSMEMBRANE PROTEIN 245"/>
    <property type="match status" value="1"/>
</dbReference>
<comment type="similarity">
    <text evidence="2">Belongs to the autoinducer-2 exporter (AI-2E) (TC 2.A.86) family.</text>
</comment>
<accession>A0A2H0UW80</accession>
<dbReference type="EMBL" id="PFAV01000058">
    <property type="protein sequence ID" value="PIR91063.1"/>
    <property type="molecule type" value="Genomic_DNA"/>
</dbReference>
<proteinExistence type="inferred from homology"/>
<protein>
    <recommendedName>
        <fullName evidence="9">AI-2E family transporter</fullName>
    </recommendedName>
</protein>
<feature type="transmembrane region" description="Helical" evidence="6">
    <location>
        <begin position="88"/>
        <end position="113"/>
    </location>
</feature>
<evidence type="ECO:0000256" key="1">
    <source>
        <dbReference type="ARBA" id="ARBA00004141"/>
    </source>
</evidence>
<evidence type="ECO:0000256" key="3">
    <source>
        <dbReference type="ARBA" id="ARBA00022692"/>
    </source>
</evidence>
<feature type="transmembrane region" description="Helical" evidence="6">
    <location>
        <begin position="258"/>
        <end position="280"/>
    </location>
</feature>
<evidence type="ECO:0008006" key="9">
    <source>
        <dbReference type="Google" id="ProtNLM"/>
    </source>
</evidence>
<reference evidence="8" key="1">
    <citation type="submission" date="2017-09" db="EMBL/GenBank/DDBJ databases">
        <title>Depth-based differentiation of microbial function through sediment-hosted aquifers and enrichment of novel symbionts in the deep terrestrial subsurface.</title>
        <authorList>
            <person name="Probst A.J."/>
            <person name="Ladd B."/>
            <person name="Jarett J.K."/>
            <person name="Geller-Mcgrath D.E."/>
            <person name="Sieber C.M.K."/>
            <person name="Emerson J.B."/>
            <person name="Anantharaman K."/>
            <person name="Thomas B.C."/>
            <person name="Malmstrom R."/>
            <person name="Stieglmeier M."/>
            <person name="Klingl A."/>
            <person name="Woyke T."/>
            <person name="Ryan C.M."/>
            <person name="Banfield J.F."/>
        </authorList>
    </citation>
    <scope>NUCLEOTIDE SEQUENCE [LARGE SCALE GENOMIC DNA]</scope>
</reference>
<dbReference type="GO" id="GO:0016020">
    <property type="term" value="C:membrane"/>
    <property type="evidence" value="ECO:0007669"/>
    <property type="project" value="UniProtKB-SubCell"/>
</dbReference>
<dbReference type="AlphaFoldDB" id="A0A2H0UW80"/>
<evidence type="ECO:0000256" key="6">
    <source>
        <dbReference type="SAM" id="Phobius"/>
    </source>
</evidence>
<feature type="transmembrane region" description="Helical" evidence="6">
    <location>
        <begin position="292"/>
        <end position="314"/>
    </location>
</feature>
<dbReference type="PANTHER" id="PTHR21716">
    <property type="entry name" value="TRANSMEMBRANE PROTEIN"/>
    <property type="match status" value="1"/>
</dbReference>
<keyword evidence="5 6" id="KW-0472">Membrane</keyword>
<keyword evidence="3 6" id="KW-0812">Transmembrane</keyword>
<feature type="transmembrane region" description="Helical" evidence="6">
    <location>
        <begin position="233"/>
        <end position="252"/>
    </location>
</feature>
<dbReference type="InterPro" id="IPR002549">
    <property type="entry name" value="AI-2E-like"/>
</dbReference>
<evidence type="ECO:0000256" key="4">
    <source>
        <dbReference type="ARBA" id="ARBA00022989"/>
    </source>
</evidence>
<feature type="transmembrane region" description="Helical" evidence="6">
    <location>
        <begin position="326"/>
        <end position="358"/>
    </location>
</feature>
<name>A0A2H0UW80_9BACT</name>
<feature type="transmembrane region" description="Helical" evidence="6">
    <location>
        <begin position="173"/>
        <end position="195"/>
    </location>
</feature>
<dbReference type="Proteomes" id="UP000228906">
    <property type="component" value="Unassembled WGS sequence"/>
</dbReference>
<comment type="caution">
    <text evidence="7">The sequence shown here is derived from an EMBL/GenBank/DDBJ whole genome shotgun (WGS) entry which is preliminary data.</text>
</comment>
<evidence type="ECO:0000313" key="8">
    <source>
        <dbReference type="Proteomes" id="UP000228906"/>
    </source>
</evidence>
<keyword evidence="4 6" id="KW-1133">Transmembrane helix</keyword>
<evidence type="ECO:0000256" key="5">
    <source>
        <dbReference type="ARBA" id="ARBA00023136"/>
    </source>
</evidence>
<sequence length="368" mass="39499">MKNKSQEMYFRTRSGVDANKLASTPLASFENQKIQSVLFLIILAVILALFLLLLKPYLTIIIASGALAIVFAPLYNKIAKLLKQKKTLASLLSVGLVTLIVLIPLFLIGFQVYREASGLYGGLSNSNFGQLNNLADKAEKVAQKLSPGFSLNLNTQSVISPILSFTAGHLRGLFSGAAKLLLDLSLGLIALFYFFKEGPAIKKYLSEISPLSDKNDNDIFSALKKTINASLKGGLLTAILQGFTFGIGFLIFSVPNAALWGTVAIITSLIPGIGLALVIIPATLYLFIADKFLLALGFLIWALLLNIIFDNIIGPKLKKGAGLHPLIILFSVLGGISLFGPIGILIGPMIASLLVVLLKIYPEIVNAN</sequence>
<comment type="subcellular location">
    <subcellularLocation>
        <location evidence="1">Membrane</location>
        <topology evidence="1">Multi-pass membrane protein</topology>
    </subcellularLocation>
</comment>
<dbReference type="Pfam" id="PF01594">
    <property type="entry name" value="AI-2E_transport"/>
    <property type="match status" value="1"/>
</dbReference>